<evidence type="ECO:0000256" key="9">
    <source>
        <dbReference type="ARBA" id="ARBA00022705"/>
    </source>
</evidence>
<keyword evidence="9" id="KW-0235">DNA replication</keyword>
<reference evidence="23 24" key="1">
    <citation type="journal article" date="2023" name="G3 (Bethesda)">
        <title>A chromosome-length genome assembly and annotation of blackberry (Rubus argutus, cv. 'Hillquist').</title>
        <authorList>
            <person name="Bruna T."/>
            <person name="Aryal R."/>
            <person name="Dudchenko O."/>
            <person name="Sargent D.J."/>
            <person name="Mead D."/>
            <person name="Buti M."/>
            <person name="Cavallini A."/>
            <person name="Hytonen T."/>
            <person name="Andres J."/>
            <person name="Pham M."/>
            <person name="Weisz D."/>
            <person name="Mascagni F."/>
            <person name="Usai G."/>
            <person name="Natali L."/>
            <person name="Bassil N."/>
            <person name="Fernandez G.E."/>
            <person name="Lomsadze A."/>
            <person name="Armour M."/>
            <person name="Olukolu B."/>
            <person name="Poorten T."/>
            <person name="Britton C."/>
            <person name="Davik J."/>
            <person name="Ashrafi H."/>
            <person name="Aiden E.L."/>
            <person name="Borodovsky M."/>
            <person name="Worthington M."/>
        </authorList>
    </citation>
    <scope>NUCLEOTIDE SEQUENCE [LARGE SCALE GENOMIC DNA]</scope>
    <source>
        <strain evidence="23">PI 553951</strain>
    </source>
</reference>
<dbReference type="CDD" id="cd03586">
    <property type="entry name" value="PolY_Pol_IV_kappa"/>
    <property type="match status" value="1"/>
</dbReference>
<dbReference type="Gene3D" id="3.40.1170.60">
    <property type="match status" value="1"/>
</dbReference>
<dbReference type="Pfam" id="PF18439">
    <property type="entry name" value="zf_UBZ"/>
    <property type="match status" value="1"/>
</dbReference>
<accession>A0AAW1XZ58</accession>
<keyword evidence="24" id="KW-1185">Reference proteome</keyword>
<dbReference type="Proteomes" id="UP001457282">
    <property type="component" value="Unassembled WGS sequence"/>
</dbReference>
<dbReference type="GO" id="GO:0003887">
    <property type="term" value="F:DNA-directed DNA polymerase activity"/>
    <property type="evidence" value="ECO:0007669"/>
    <property type="project" value="UniProtKB-KW"/>
</dbReference>
<keyword evidence="12" id="KW-0863">Zinc-finger</keyword>
<dbReference type="InterPro" id="IPR022880">
    <property type="entry name" value="DNApol_IV"/>
</dbReference>
<dbReference type="SUPFAM" id="SSF100879">
    <property type="entry name" value="Lesion bypass DNA polymerase (Y-family), little finger domain"/>
    <property type="match status" value="1"/>
</dbReference>
<evidence type="ECO:0000256" key="5">
    <source>
        <dbReference type="ARBA" id="ARBA00016178"/>
    </source>
</evidence>
<keyword evidence="8" id="KW-0548">Nucleotidyltransferase</keyword>
<evidence type="ECO:0000256" key="20">
    <source>
        <dbReference type="SAM" id="MobiDB-lite"/>
    </source>
</evidence>
<feature type="domain" description="UmuC" evidence="21">
    <location>
        <begin position="80"/>
        <end position="260"/>
    </location>
</feature>
<evidence type="ECO:0000256" key="16">
    <source>
        <dbReference type="ARBA" id="ARBA00023125"/>
    </source>
</evidence>
<dbReference type="Pfam" id="PF11799">
    <property type="entry name" value="IMS_C"/>
    <property type="match status" value="1"/>
</dbReference>
<dbReference type="FunFam" id="1.10.150.810:FF:000001">
    <property type="entry name" value="DNA polymerase kappa"/>
    <property type="match status" value="1"/>
</dbReference>
<dbReference type="FunFam" id="3.30.1490.100:FF:000004">
    <property type="entry name" value="DNA polymerase IV"/>
    <property type="match status" value="1"/>
</dbReference>
<evidence type="ECO:0000256" key="12">
    <source>
        <dbReference type="ARBA" id="ARBA00022771"/>
    </source>
</evidence>
<dbReference type="GO" id="GO:0003684">
    <property type="term" value="F:damaged DNA binding"/>
    <property type="evidence" value="ECO:0007669"/>
    <property type="project" value="InterPro"/>
</dbReference>
<comment type="subcellular location">
    <subcellularLocation>
        <location evidence="2">Nucleus</location>
    </subcellularLocation>
</comment>
<comment type="catalytic activity">
    <reaction evidence="19">
        <text>DNA(n) + a 2'-deoxyribonucleoside 5'-triphosphate = DNA(n+1) + diphosphate</text>
        <dbReference type="Rhea" id="RHEA:22508"/>
        <dbReference type="Rhea" id="RHEA-COMP:17339"/>
        <dbReference type="Rhea" id="RHEA-COMP:17340"/>
        <dbReference type="ChEBI" id="CHEBI:33019"/>
        <dbReference type="ChEBI" id="CHEBI:61560"/>
        <dbReference type="ChEBI" id="CHEBI:173112"/>
        <dbReference type="EC" id="2.7.7.7"/>
    </reaction>
</comment>
<dbReference type="InterPro" id="IPR036775">
    <property type="entry name" value="DNA_pol_Y-fam_lit_finger_sf"/>
</dbReference>
<feature type="region of interest" description="Disordered" evidence="20">
    <location>
        <begin position="532"/>
        <end position="574"/>
    </location>
</feature>
<feature type="compositionally biased region" description="Polar residues" evidence="20">
    <location>
        <begin position="425"/>
        <end position="444"/>
    </location>
</feature>
<evidence type="ECO:0000256" key="3">
    <source>
        <dbReference type="ARBA" id="ARBA00010945"/>
    </source>
</evidence>
<comment type="similarity">
    <text evidence="3">Belongs to the DNA polymerase type-Y family.</text>
</comment>
<gene>
    <name evidence="23" type="ORF">M0R45_007610</name>
</gene>
<dbReference type="AlphaFoldDB" id="A0AAW1XZ58"/>
<keyword evidence="11" id="KW-0227">DNA damage</keyword>
<evidence type="ECO:0000256" key="10">
    <source>
        <dbReference type="ARBA" id="ARBA00022723"/>
    </source>
</evidence>
<dbReference type="Gene3D" id="3.30.70.270">
    <property type="match status" value="1"/>
</dbReference>
<dbReference type="FunFam" id="3.30.70.270:FF:000014">
    <property type="entry name" value="DNA polymerase kappa subunit"/>
    <property type="match status" value="1"/>
</dbReference>
<evidence type="ECO:0000256" key="4">
    <source>
        <dbReference type="ARBA" id="ARBA00012417"/>
    </source>
</evidence>
<dbReference type="GO" id="GO:0042276">
    <property type="term" value="P:error-prone translesion synthesis"/>
    <property type="evidence" value="ECO:0007669"/>
    <property type="project" value="TreeGrafter"/>
</dbReference>
<keyword evidence="18" id="KW-0539">Nucleus</keyword>
<dbReference type="InterPro" id="IPR050116">
    <property type="entry name" value="DNA_polymerase-Y"/>
</dbReference>
<evidence type="ECO:0000256" key="13">
    <source>
        <dbReference type="ARBA" id="ARBA00022833"/>
    </source>
</evidence>
<dbReference type="PROSITE" id="PS50173">
    <property type="entry name" value="UMUC"/>
    <property type="match status" value="1"/>
</dbReference>
<evidence type="ECO:0000256" key="6">
    <source>
        <dbReference type="ARBA" id="ARBA00022457"/>
    </source>
</evidence>
<evidence type="ECO:0000259" key="22">
    <source>
        <dbReference type="PROSITE" id="PS51907"/>
    </source>
</evidence>
<dbReference type="EMBL" id="JBEDUW010000002">
    <property type="protein sequence ID" value="KAK9941919.1"/>
    <property type="molecule type" value="Genomic_DNA"/>
</dbReference>
<comment type="caution">
    <text evidence="23">The sequence shown here is derived from an EMBL/GenBank/DDBJ whole genome shotgun (WGS) entry which is preliminary data.</text>
</comment>
<evidence type="ECO:0000256" key="17">
    <source>
        <dbReference type="ARBA" id="ARBA00023204"/>
    </source>
</evidence>
<evidence type="ECO:0000313" key="24">
    <source>
        <dbReference type="Proteomes" id="UP001457282"/>
    </source>
</evidence>
<dbReference type="Gene3D" id="3.30.1490.100">
    <property type="entry name" value="DNA polymerase, Y-family, little finger domain"/>
    <property type="match status" value="1"/>
</dbReference>
<evidence type="ECO:0000256" key="8">
    <source>
        <dbReference type="ARBA" id="ARBA00022695"/>
    </source>
</evidence>
<dbReference type="FunFam" id="3.40.1170.60:FF:000002">
    <property type="entry name" value="Polymerase (DNA directed) kappa"/>
    <property type="match status" value="1"/>
</dbReference>
<evidence type="ECO:0000256" key="2">
    <source>
        <dbReference type="ARBA" id="ARBA00004123"/>
    </source>
</evidence>
<evidence type="ECO:0000256" key="14">
    <source>
        <dbReference type="ARBA" id="ARBA00022842"/>
    </source>
</evidence>
<dbReference type="InterPro" id="IPR043128">
    <property type="entry name" value="Rev_trsase/Diguanyl_cyclase"/>
</dbReference>
<dbReference type="GO" id="GO:0005634">
    <property type="term" value="C:nucleus"/>
    <property type="evidence" value="ECO:0007669"/>
    <property type="project" value="UniProtKB-SubCell"/>
</dbReference>
<dbReference type="Gene3D" id="1.10.150.810">
    <property type="match status" value="2"/>
</dbReference>
<dbReference type="EC" id="2.7.7.7" evidence="4"/>
<dbReference type="Pfam" id="PF00817">
    <property type="entry name" value="IMS"/>
    <property type="match status" value="1"/>
</dbReference>
<dbReference type="PANTHER" id="PTHR11076">
    <property type="entry name" value="DNA REPAIR POLYMERASE UMUC / TRANSFERASE FAMILY MEMBER"/>
    <property type="match status" value="1"/>
</dbReference>
<organism evidence="23 24">
    <name type="scientific">Rubus argutus</name>
    <name type="common">Southern blackberry</name>
    <dbReference type="NCBI Taxonomy" id="59490"/>
    <lineage>
        <taxon>Eukaryota</taxon>
        <taxon>Viridiplantae</taxon>
        <taxon>Streptophyta</taxon>
        <taxon>Embryophyta</taxon>
        <taxon>Tracheophyta</taxon>
        <taxon>Spermatophyta</taxon>
        <taxon>Magnoliopsida</taxon>
        <taxon>eudicotyledons</taxon>
        <taxon>Gunneridae</taxon>
        <taxon>Pentapetalae</taxon>
        <taxon>rosids</taxon>
        <taxon>fabids</taxon>
        <taxon>Rosales</taxon>
        <taxon>Rosaceae</taxon>
        <taxon>Rosoideae</taxon>
        <taxon>Rosoideae incertae sedis</taxon>
        <taxon>Rubus</taxon>
    </lineage>
</organism>
<dbReference type="PROSITE" id="PS51907">
    <property type="entry name" value="ZF_UBZ3"/>
    <property type="match status" value="1"/>
</dbReference>
<evidence type="ECO:0000259" key="21">
    <source>
        <dbReference type="PROSITE" id="PS50173"/>
    </source>
</evidence>
<dbReference type="InterPro" id="IPR017961">
    <property type="entry name" value="DNA_pol_Y-fam_little_finger"/>
</dbReference>
<dbReference type="InterPro" id="IPR001126">
    <property type="entry name" value="UmuC"/>
</dbReference>
<proteinExistence type="inferred from homology"/>
<keyword evidence="6" id="KW-0515">Mutator protein</keyword>
<feature type="domain" description="UBZ3-type" evidence="22">
    <location>
        <begin position="495"/>
        <end position="532"/>
    </location>
</feature>
<comment type="cofactor">
    <cofactor evidence="1">
        <name>Mg(2+)</name>
        <dbReference type="ChEBI" id="CHEBI:18420"/>
    </cofactor>
</comment>
<dbReference type="NCBIfam" id="NF002677">
    <property type="entry name" value="PRK02406.1"/>
    <property type="match status" value="1"/>
</dbReference>
<dbReference type="PANTHER" id="PTHR11076:SF33">
    <property type="entry name" value="DNA POLYMERASE KAPPA"/>
    <property type="match status" value="1"/>
</dbReference>
<evidence type="ECO:0000313" key="23">
    <source>
        <dbReference type="EMBL" id="KAK9941919.1"/>
    </source>
</evidence>
<dbReference type="PIRSF" id="PIRSF036603">
    <property type="entry name" value="DPol_eta"/>
    <property type="match status" value="1"/>
</dbReference>
<sequence length="585" mass="65787">MANTETAGDTARPWQSYNTVYTNAKAGMEGVDKEKVQRVVYEMSKGSQCEAHRRRLSHYQKVADRRLLELEAMRDLSRVWIHVDMDAFYAAVETLSDPSLQGKPMAVGGMSMISTANYEARRFGVRAAMPGFIARKLCPELIFVPIDFKKYTYYSDLARKVFQKYDPKFLAASLDEAYLDITEVCKEKCSTGEEIAKELRDGVYEETGLTCSAGVAPNRLLAKVCSDINKPNGQFILPSNRMAVMTFISSLPVRKIGGIGKVTEHILRDALGINTCEEILQKSSYICALFSHSTADFFLSVGLAIGRTDTPEVRVRKSISNERTFSATGDEAFLYHKLAEIAEMLSTDLQKEGLCGRTLTLKLKTASFEVHTRAVTSQKYICSTEDILKHAAKLLKAELPVSIRLIGLRVSQFDEEKKKEKLDESTSNAGAEKMNSNDIKTEDNVQNGVSPILRAGYSFPGQSDGSNMDRVISVTSTPTHDDFASPSFSRKELLLWMEDYKCSICGIEMPPDFVEERQEHFDFHLAEKLQKEESGIDSRTSMLRQRNVHKDQDSSRRKHKKPKSSPKESKHIPIDVFFVKSNQNF</sequence>
<keyword evidence="13" id="KW-0862">Zinc</keyword>
<dbReference type="InterPro" id="IPR024728">
    <property type="entry name" value="PolY_HhH_motif"/>
</dbReference>
<dbReference type="GO" id="GO:0006260">
    <property type="term" value="P:DNA replication"/>
    <property type="evidence" value="ECO:0007669"/>
    <property type="project" value="UniProtKB-KW"/>
</dbReference>
<keyword evidence="17" id="KW-0234">DNA repair</keyword>
<protein>
    <recommendedName>
        <fullName evidence="5">DNA polymerase kappa</fullName>
        <ecNumber evidence="4">2.7.7.7</ecNumber>
    </recommendedName>
</protein>
<evidence type="ECO:0000256" key="7">
    <source>
        <dbReference type="ARBA" id="ARBA00022679"/>
    </source>
</evidence>
<keyword evidence="10" id="KW-0479">Metal-binding</keyword>
<evidence type="ECO:0000256" key="19">
    <source>
        <dbReference type="ARBA" id="ARBA00049244"/>
    </source>
</evidence>
<keyword evidence="15" id="KW-0239">DNA-directed DNA polymerase</keyword>
<evidence type="ECO:0000256" key="11">
    <source>
        <dbReference type="ARBA" id="ARBA00022763"/>
    </source>
</evidence>
<keyword evidence="7" id="KW-0808">Transferase</keyword>
<keyword evidence="14" id="KW-0460">Magnesium</keyword>
<dbReference type="Pfam" id="PF11798">
    <property type="entry name" value="IMS_HHH"/>
    <property type="match status" value="1"/>
</dbReference>
<dbReference type="InterPro" id="IPR041298">
    <property type="entry name" value="UBZ3"/>
</dbReference>
<keyword evidence="16" id="KW-0238">DNA-binding</keyword>
<dbReference type="SUPFAM" id="SSF56672">
    <property type="entry name" value="DNA/RNA polymerases"/>
    <property type="match status" value="1"/>
</dbReference>
<dbReference type="GO" id="GO:0008270">
    <property type="term" value="F:zinc ion binding"/>
    <property type="evidence" value="ECO:0007669"/>
    <property type="project" value="UniProtKB-KW"/>
</dbReference>
<dbReference type="InterPro" id="IPR043502">
    <property type="entry name" value="DNA/RNA_pol_sf"/>
</dbReference>
<feature type="region of interest" description="Disordered" evidence="20">
    <location>
        <begin position="417"/>
        <end position="444"/>
    </location>
</feature>
<evidence type="ECO:0000256" key="15">
    <source>
        <dbReference type="ARBA" id="ARBA00022932"/>
    </source>
</evidence>
<evidence type="ECO:0000256" key="18">
    <source>
        <dbReference type="ARBA" id="ARBA00023242"/>
    </source>
</evidence>
<dbReference type="GO" id="GO:0006281">
    <property type="term" value="P:DNA repair"/>
    <property type="evidence" value="ECO:0007669"/>
    <property type="project" value="UniProtKB-KW"/>
</dbReference>
<dbReference type="HAMAP" id="MF_01113">
    <property type="entry name" value="DNApol_IV"/>
    <property type="match status" value="1"/>
</dbReference>
<evidence type="ECO:0000256" key="1">
    <source>
        <dbReference type="ARBA" id="ARBA00001946"/>
    </source>
</evidence>
<name>A0AAW1XZ58_RUBAR</name>